<keyword evidence="7" id="KW-0479">Metal-binding</keyword>
<keyword evidence="5 7" id="KW-0067">ATP-binding</keyword>
<dbReference type="GO" id="GO:0008652">
    <property type="term" value="P:amino acid biosynthetic process"/>
    <property type="evidence" value="ECO:0007669"/>
    <property type="project" value="UniProtKB-KW"/>
</dbReference>
<keyword evidence="7" id="KW-0963">Cytoplasm</keyword>
<evidence type="ECO:0000313" key="9">
    <source>
        <dbReference type="Proteomes" id="UP000183200"/>
    </source>
</evidence>
<dbReference type="PANTHER" id="PTHR21087:SF16">
    <property type="entry name" value="SHIKIMATE KINASE 1, CHLOROPLASTIC"/>
    <property type="match status" value="1"/>
</dbReference>
<dbReference type="UniPathway" id="UPA00053">
    <property type="reaction ID" value="UER00088"/>
</dbReference>
<sequence length="168" mass="18896">MKIFLIGFMGCGKSTLGRKLATKLGYDFIDIDHQIEKQIGMSIGAYFAANGEEAFRAFERKTLQEFDYPSNCVVATGGGAPCYFDNMEWINNNGTSVYIEMSATALARHLENGKDKRPLLKDMNPEEMIHFIEQKLEERNPFYLQASLKVNGISLTPDDLRALLLSDV</sequence>
<feature type="binding site" evidence="7">
    <location>
        <position position="78"/>
    </location>
    <ligand>
        <name>substrate</name>
    </ligand>
</feature>
<feature type="binding site" evidence="7">
    <location>
        <position position="14"/>
    </location>
    <ligand>
        <name>Mg(2+)</name>
        <dbReference type="ChEBI" id="CHEBI:18420"/>
    </ligand>
</feature>
<dbReference type="STRING" id="430522.BFS30_07975"/>
<dbReference type="InterPro" id="IPR027417">
    <property type="entry name" value="P-loop_NTPase"/>
</dbReference>
<dbReference type="EC" id="2.7.1.71" evidence="7"/>
<feature type="binding site" evidence="7">
    <location>
        <begin position="10"/>
        <end position="15"/>
    </location>
    <ligand>
        <name>ATP</name>
        <dbReference type="ChEBI" id="CHEBI:30616"/>
    </ligand>
</feature>
<comment type="subcellular location">
    <subcellularLocation>
        <location evidence="7">Cytoplasm</location>
    </subcellularLocation>
</comment>
<comment type="subunit">
    <text evidence="7">Monomer.</text>
</comment>
<name>A0A1G9X9P3_9SPHI</name>
<keyword evidence="1 7" id="KW-0028">Amino-acid biosynthesis</keyword>
<dbReference type="GO" id="GO:0000287">
    <property type="term" value="F:magnesium ion binding"/>
    <property type="evidence" value="ECO:0007669"/>
    <property type="project" value="UniProtKB-UniRule"/>
</dbReference>
<gene>
    <name evidence="7" type="primary">aroK</name>
    <name evidence="8" type="ORF">SAMN05421820_105421</name>
</gene>
<feature type="binding site" evidence="7">
    <location>
        <position position="32"/>
    </location>
    <ligand>
        <name>substrate</name>
    </ligand>
</feature>
<comment type="function">
    <text evidence="7">Catalyzes the specific phosphorylation of the 3-hydroxyl group of shikimic acid using ATP as a cosubstrate.</text>
</comment>
<dbReference type="SUPFAM" id="SSF52540">
    <property type="entry name" value="P-loop containing nucleoside triphosphate hydrolases"/>
    <property type="match status" value="1"/>
</dbReference>
<feature type="binding site" evidence="7">
    <location>
        <position position="56"/>
    </location>
    <ligand>
        <name>substrate</name>
    </ligand>
</feature>
<comment type="catalytic activity">
    <reaction evidence="7">
        <text>shikimate + ATP = 3-phosphoshikimate + ADP + H(+)</text>
        <dbReference type="Rhea" id="RHEA:13121"/>
        <dbReference type="ChEBI" id="CHEBI:15378"/>
        <dbReference type="ChEBI" id="CHEBI:30616"/>
        <dbReference type="ChEBI" id="CHEBI:36208"/>
        <dbReference type="ChEBI" id="CHEBI:145989"/>
        <dbReference type="ChEBI" id="CHEBI:456216"/>
        <dbReference type="EC" id="2.7.1.71"/>
    </reaction>
</comment>
<keyword evidence="2 7" id="KW-0808">Transferase</keyword>
<dbReference type="GO" id="GO:0005524">
    <property type="term" value="F:ATP binding"/>
    <property type="evidence" value="ECO:0007669"/>
    <property type="project" value="UniProtKB-UniRule"/>
</dbReference>
<dbReference type="InterPro" id="IPR000623">
    <property type="entry name" value="Shikimate_kinase/TSH1"/>
</dbReference>
<evidence type="ECO:0000256" key="7">
    <source>
        <dbReference type="HAMAP-Rule" id="MF_00109"/>
    </source>
</evidence>
<comment type="similarity">
    <text evidence="7">Belongs to the shikimate kinase family.</text>
</comment>
<comment type="pathway">
    <text evidence="7">Metabolic intermediate biosynthesis; chorismate biosynthesis; chorismate from D-erythrose 4-phosphate and phosphoenolpyruvate: step 5/7.</text>
</comment>
<evidence type="ECO:0000256" key="4">
    <source>
        <dbReference type="ARBA" id="ARBA00022777"/>
    </source>
</evidence>
<dbReference type="InterPro" id="IPR031322">
    <property type="entry name" value="Shikimate/glucono_kinase"/>
</dbReference>
<accession>A0A1G9X9P3</accession>
<dbReference type="RefSeq" id="WP_074608766.1">
    <property type="nucleotide sequence ID" value="NZ_FNGY01000005.1"/>
</dbReference>
<feature type="binding site" evidence="7">
    <location>
        <position position="117"/>
    </location>
    <ligand>
        <name>ATP</name>
        <dbReference type="ChEBI" id="CHEBI:30616"/>
    </ligand>
</feature>
<dbReference type="PRINTS" id="PR01100">
    <property type="entry name" value="SHIKIMTKNASE"/>
</dbReference>
<proteinExistence type="inferred from homology"/>
<evidence type="ECO:0000256" key="5">
    <source>
        <dbReference type="ARBA" id="ARBA00022840"/>
    </source>
</evidence>
<evidence type="ECO:0000256" key="6">
    <source>
        <dbReference type="ARBA" id="ARBA00023141"/>
    </source>
</evidence>
<keyword evidence="3 7" id="KW-0547">Nucleotide-binding</keyword>
<dbReference type="GO" id="GO:0005829">
    <property type="term" value="C:cytosol"/>
    <property type="evidence" value="ECO:0007669"/>
    <property type="project" value="TreeGrafter"/>
</dbReference>
<reference evidence="9" key="1">
    <citation type="submission" date="2016-10" db="EMBL/GenBank/DDBJ databases">
        <authorList>
            <person name="Varghese N."/>
            <person name="Submissions S."/>
        </authorList>
    </citation>
    <scope>NUCLEOTIDE SEQUENCE [LARGE SCALE GENOMIC DNA]</scope>
    <source>
        <strain evidence="9">DSM 19110</strain>
    </source>
</reference>
<dbReference type="PANTHER" id="PTHR21087">
    <property type="entry name" value="SHIKIMATE KINASE"/>
    <property type="match status" value="1"/>
</dbReference>
<dbReference type="CDD" id="cd00464">
    <property type="entry name" value="SK"/>
    <property type="match status" value="1"/>
</dbReference>
<keyword evidence="9" id="KW-1185">Reference proteome</keyword>
<keyword evidence="4 7" id="KW-0418">Kinase</keyword>
<dbReference type="GO" id="GO:0009423">
    <property type="term" value="P:chorismate biosynthetic process"/>
    <property type="evidence" value="ECO:0007669"/>
    <property type="project" value="UniProtKB-UniRule"/>
</dbReference>
<dbReference type="AlphaFoldDB" id="A0A1G9X9P3"/>
<dbReference type="HAMAP" id="MF_00109">
    <property type="entry name" value="Shikimate_kinase"/>
    <property type="match status" value="1"/>
</dbReference>
<dbReference type="GO" id="GO:0009073">
    <property type="term" value="P:aromatic amino acid family biosynthetic process"/>
    <property type="evidence" value="ECO:0007669"/>
    <property type="project" value="UniProtKB-KW"/>
</dbReference>
<protein>
    <recommendedName>
        <fullName evidence="7">Shikimate kinase</fullName>
        <shortName evidence="7">SK</shortName>
        <ecNumber evidence="7">2.7.1.71</ecNumber>
    </recommendedName>
</protein>
<comment type="cofactor">
    <cofactor evidence="7">
        <name>Mg(2+)</name>
        <dbReference type="ChEBI" id="CHEBI:18420"/>
    </cofactor>
    <text evidence="7">Binds 1 Mg(2+) ion per subunit.</text>
</comment>
<evidence type="ECO:0000256" key="1">
    <source>
        <dbReference type="ARBA" id="ARBA00022605"/>
    </source>
</evidence>
<dbReference type="Gene3D" id="3.40.50.300">
    <property type="entry name" value="P-loop containing nucleotide triphosphate hydrolases"/>
    <property type="match status" value="1"/>
</dbReference>
<evidence type="ECO:0000256" key="3">
    <source>
        <dbReference type="ARBA" id="ARBA00022741"/>
    </source>
</evidence>
<dbReference type="GO" id="GO:0004765">
    <property type="term" value="F:shikimate kinase activity"/>
    <property type="evidence" value="ECO:0007669"/>
    <property type="project" value="UniProtKB-UniRule"/>
</dbReference>
<dbReference type="Pfam" id="PF01202">
    <property type="entry name" value="SKI"/>
    <property type="match status" value="1"/>
</dbReference>
<dbReference type="OrthoDB" id="9800332at2"/>
<comment type="caution">
    <text evidence="7">Lacks conserved residue(s) required for the propagation of feature annotation.</text>
</comment>
<organism evidence="8 9">
    <name type="scientific">Pedobacter steynii</name>
    <dbReference type="NCBI Taxonomy" id="430522"/>
    <lineage>
        <taxon>Bacteria</taxon>
        <taxon>Pseudomonadati</taxon>
        <taxon>Bacteroidota</taxon>
        <taxon>Sphingobacteriia</taxon>
        <taxon>Sphingobacteriales</taxon>
        <taxon>Sphingobacteriaceae</taxon>
        <taxon>Pedobacter</taxon>
    </lineage>
</organism>
<keyword evidence="7" id="KW-0460">Magnesium</keyword>
<keyword evidence="6 7" id="KW-0057">Aromatic amino acid biosynthesis</keyword>
<feature type="binding site" evidence="7">
    <location>
        <position position="139"/>
    </location>
    <ligand>
        <name>substrate</name>
    </ligand>
</feature>
<dbReference type="EMBL" id="FNGY01000005">
    <property type="protein sequence ID" value="SDM93519.1"/>
    <property type="molecule type" value="Genomic_DNA"/>
</dbReference>
<evidence type="ECO:0000256" key="2">
    <source>
        <dbReference type="ARBA" id="ARBA00022679"/>
    </source>
</evidence>
<evidence type="ECO:0000313" key="8">
    <source>
        <dbReference type="EMBL" id="SDM93519.1"/>
    </source>
</evidence>
<dbReference type="Proteomes" id="UP000183200">
    <property type="component" value="Unassembled WGS sequence"/>
</dbReference>